<evidence type="ECO:0000256" key="1">
    <source>
        <dbReference type="ARBA" id="ARBA00004286"/>
    </source>
</evidence>
<dbReference type="Proteomes" id="UP000807306">
    <property type="component" value="Unassembled WGS sequence"/>
</dbReference>
<accession>A0A9P6ERM2</accession>
<keyword evidence="3" id="KW-0544">Nucleosome core</keyword>
<dbReference type="EMBL" id="MU157827">
    <property type="protein sequence ID" value="KAF9533789.1"/>
    <property type="molecule type" value="Genomic_DNA"/>
</dbReference>
<reference evidence="6" key="1">
    <citation type="submission" date="2020-11" db="EMBL/GenBank/DDBJ databases">
        <authorList>
            <consortium name="DOE Joint Genome Institute"/>
            <person name="Ahrendt S."/>
            <person name="Riley R."/>
            <person name="Andreopoulos W."/>
            <person name="Labutti K."/>
            <person name="Pangilinan J."/>
            <person name="Ruiz-Duenas F.J."/>
            <person name="Barrasa J.M."/>
            <person name="Sanchez-Garcia M."/>
            <person name="Camarero S."/>
            <person name="Miyauchi S."/>
            <person name="Serrano A."/>
            <person name="Linde D."/>
            <person name="Babiker R."/>
            <person name="Drula E."/>
            <person name="Ayuso-Fernandez I."/>
            <person name="Pacheco R."/>
            <person name="Padilla G."/>
            <person name="Ferreira P."/>
            <person name="Barriuso J."/>
            <person name="Kellner H."/>
            <person name="Castanera R."/>
            <person name="Alfaro M."/>
            <person name="Ramirez L."/>
            <person name="Pisabarro A.G."/>
            <person name="Kuo A."/>
            <person name="Tritt A."/>
            <person name="Lipzen A."/>
            <person name="He G."/>
            <person name="Yan M."/>
            <person name="Ng V."/>
            <person name="Cullen D."/>
            <person name="Martin F."/>
            <person name="Rosso M.-N."/>
            <person name="Henrissat B."/>
            <person name="Hibbett D."/>
            <person name="Martinez A.T."/>
            <person name="Grigoriev I.V."/>
        </authorList>
    </citation>
    <scope>NUCLEOTIDE SEQUENCE</scope>
    <source>
        <strain evidence="6">CBS 506.95</strain>
    </source>
</reference>
<feature type="compositionally biased region" description="Polar residues" evidence="5">
    <location>
        <begin position="384"/>
        <end position="393"/>
    </location>
</feature>
<feature type="region of interest" description="Disordered" evidence="5">
    <location>
        <begin position="274"/>
        <end position="348"/>
    </location>
</feature>
<feature type="compositionally biased region" description="Basic residues" evidence="5">
    <location>
        <begin position="363"/>
        <end position="378"/>
    </location>
</feature>
<comment type="subcellular location">
    <subcellularLocation>
        <location evidence="1">Chromosome</location>
    </subcellularLocation>
</comment>
<dbReference type="GO" id="GO:0000786">
    <property type="term" value="C:nucleosome"/>
    <property type="evidence" value="ECO:0007669"/>
    <property type="project" value="UniProtKB-KW"/>
</dbReference>
<comment type="caution">
    <text evidence="6">The sequence shown here is derived from an EMBL/GenBank/DDBJ whole genome shotgun (WGS) entry which is preliminary data.</text>
</comment>
<organism evidence="6 7">
    <name type="scientific">Crepidotus variabilis</name>
    <dbReference type="NCBI Taxonomy" id="179855"/>
    <lineage>
        <taxon>Eukaryota</taxon>
        <taxon>Fungi</taxon>
        <taxon>Dikarya</taxon>
        <taxon>Basidiomycota</taxon>
        <taxon>Agaricomycotina</taxon>
        <taxon>Agaricomycetes</taxon>
        <taxon>Agaricomycetidae</taxon>
        <taxon>Agaricales</taxon>
        <taxon>Agaricineae</taxon>
        <taxon>Crepidotaceae</taxon>
        <taxon>Crepidotus</taxon>
    </lineage>
</organism>
<sequence>MDHTEGRHVVGGDGQPVVTVERASLHAQEKNKRVLKLKSNLKAMEEEETRKRMQIIENMALEYEALLATYQRGASVYVEQITKLQEKLAKSTKGESKSRSQLSALQERYDALGISHATHVSNVTILSSQVSLLARQKASAEGDLKEEMRKCLELVMQLSKEKTMAADSVEKLEKELKKEKAKRRKAEEKLAESASMMVSIKEDTVSASVKIKKISDATTVDVVPKKADLEIKTEDSTTVQTLNGPNYKRKYDDFSQVQEAQVISLPIYSIGAKKMPRTKQTARKSTGGHAPRKQLPVTRITAKDGAKAEGSEEGEGSKPDVFEKPTTLRMRMKSRGDLPAERSNSGVTFGQGQLSALEMFCKGKRNLQKQRPETKKRKLDASGQDVTKTLKQF</sequence>
<dbReference type="GO" id="GO:0030527">
    <property type="term" value="F:structural constituent of chromatin"/>
    <property type="evidence" value="ECO:0007669"/>
    <property type="project" value="InterPro"/>
</dbReference>
<protein>
    <submittedName>
        <fullName evidence="6">Uncharacterized protein</fullName>
    </submittedName>
</protein>
<keyword evidence="2" id="KW-0158">Chromosome</keyword>
<keyword evidence="7" id="KW-1185">Reference proteome</keyword>
<gene>
    <name evidence="6" type="ORF">CPB83DRAFT_902499</name>
</gene>
<evidence type="ECO:0000256" key="5">
    <source>
        <dbReference type="SAM" id="MobiDB-lite"/>
    </source>
</evidence>
<feature type="coiled-coil region" evidence="4">
    <location>
        <begin position="155"/>
        <end position="196"/>
    </location>
</feature>
<evidence type="ECO:0000256" key="3">
    <source>
        <dbReference type="ARBA" id="ARBA00023269"/>
    </source>
</evidence>
<dbReference type="AlphaFoldDB" id="A0A9P6ERM2"/>
<name>A0A9P6ERM2_9AGAR</name>
<proteinExistence type="predicted"/>
<dbReference type="PRINTS" id="PR00622">
    <property type="entry name" value="HISTONEH3"/>
</dbReference>
<evidence type="ECO:0000313" key="6">
    <source>
        <dbReference type="EMBL" id="KAF9533789.1"/>
    </source>
</evidence>
<evidence type="ECO:0000256" key="2">
    <source>
        <dbReference type="ARBA" id="ARBA00022454"/>
    </source>
</evidence>
<evidence type="ECO:0000313" key="7">
    <source>
        <dbReference type="Proteomes" id="UP000807306"/>
    </source>
</evidence>
<feature type="compositionally biased region" description="Basic and acidic residues" evidence="5">
    <location>
        <begin position="301"/>
        <end position="323"/>
    </location>
</feature>
<keyword evidence="3" id="KW-0238">DNA-binding</keyword>
<evidence type="ECO:0000256" key="4">
    <source>
        <dbReference type="SAM" id="Coils"/>
    </source>
</evidence>
<dbReference type="InterPro" id="IPR000164">
    <property type="entry name" value="Histone_H3/CENP-A"/>
</dbReference>
<dbReference type="GO" id="GO:0003677">
    <property type="term" value="F:DNA binding"/>
    <property type="evidence" value="ECO:0007669"/>
    <property type="project" value="InterPro"/>
</dbReference>
<feature type="region of interest" description="Disordered" evidence="5">
    <location>
        <begin position="363"/>
        <end position="393"/>
    </location>
</feature>
<keyword evidence="4" id="KW-0175">Coiled coil</keyword>